<keyword evidence="11" id="KW-1185">Reference proteome</keyword>
<keyword evidence="6" id="KW-0325">Glycoprotein</keyword>
<dbReference type="Pfam" id="PF05478">
    <property type="entry name" value="Prominin"/>
    <property type="match status" value="1"/>
</dbReference>
<evidence type="ECO:0000256" key="6">
    <source>
        <dbReference type="ARBA" id="ARBA00023180"/>
    </source>
</evidence>
<keyword evidence="9" id="KW-0732">Signal</keyword>
<feature type="transmembrane region" description="Helical" evidence="8">
    <location>
        <begin position="675"/>
        <end position="701"/>
    </location>
</feature>
<proteinExistence type="inferred from homology"/>
<evidence type="ECO:0000256" key="1">
    <source>
        <dbReference type="ARBA" id="ARBA00004141"/>
    </source>
</evidence>
<dbReference type="EnsemblMetazoa" id="XM_038019345.1">
    <property type="protein sequence ID" value="XP_037875273.1"/>
    <property type="gene ID" value="LOC101736160"/>
</dbReference>
<evidence type="ECO:0000313" key="10">
    <source>
        <dbReference type="EnsemblMetazoa" id="XP_037875273.1"/>
    </source>
</evidence>
<evidence type="ECO:0000256" key="4">
    <source>
        <dbReference type="ARBA" id="ARBA00022989"/>
    </source>
</evidence>
<feature type="transmembrane region" description="Helical" evidence="8">
    <location>
        <begin position="347"/>
        <end position="368"/>
    </location>
</feature>
<dbReference type="Proteomes" id="UP000005204">
    <property type="component" value="Unassembled WGS sequence"/>
</dbReference>
<reference evidence="10" key="2">
    <citation type="submission" date="2022-06" db="UniProtKB">
        <authorList>
            <consortium name="EnsemblMetazoa"/>
        </authorList>
    </citation>
    <scope>IDENTIFICATION</scope>
    <source>
        <strain evidence="10">p50T (Dazao)</strain>
    </source>
</reference>
<evidence type="ECO:0000313" key="11">
    <source>
        <dbReference type="Proteomes" id="UP000005204"/>
    </source>
</evidence>
<evidence type="ECO:0000256" key="2">
    <source>
        <dbReference type="ARBA" id="ARBA00006058"/>
    </source>
</evidence>
<keyword evidence="5 8" id="KW-0472">Membrane</keyword>
<evidence type="ECO:0000256" key="9">
    <source>
        <dbReference type="SAM" id="SignalP"/>
    </source>
</evidence>
<evidence type="ECO:0000256" key="8">
    <source>
        <dbReference type="SAM" id="Phobius"/>
    </source>
</evidence>
<feature type="compositionally biased region" description="Pro residues" evidence="7">
    <location>
        <begin position="1087"/>
        <end position="1098"/>
    </location>
</feature>
<feature type="transmembrane region" description="Helical" evidence="8">
    <location>
        <begin position="713"/>
        <end position="735"/>
    </location>
</feature>
<feature type="region of interest" description="Disordered" evidence="7">
    <location>
        <begin position="1074"/>
        <end position="1098"/>
    </location>
</feature>
<comment type="subcellular location">
    <subcellularLocation>
        <location evidence="1">Membrane</location>
        <topology evidence="1">Multi-pass membrane protein</topology>
    </subcellularLocation>
</comment>
<evidence type="ECO:0000256" key="3">
    <source>
        <dbReference type="ARBA" id="ARBA00022692"/>
    </source>
</evidence>
<evidence type="ECO:0000256" key="7">
    <source>
        <dbReference type="SAM" id="MobiDB-lite"/>
    </source>
</evidence>
<sequence length="1098" mass="123514">MAVILLLGILLINRVSTRTAITELPPEIGGIALTDAPVAIFTLQIRRADADAAASAGNNLNADEGAASNNQDVHENFQAIRSLRNEMEKKNQIGNEENVDLPSSTDRKVIYNGGIFPLNEKDKTNTGQVMPLVWNGCVETRHKENYGNTVKYEENTHVDDNIHIQGNKDIGNLWNKRNVGLNDTTTFKSWLQKYNNLKNSKSEERRQQKLDFPFPKKNTETTLQTVTETASSTVHVIPITRNVFKEQVPSTTANINVTENNIIAGYTEDWFESKDRTKIRFSELPQRETYLIPTLKLEEGFYPFSFMSRFFYLIYPFDFPIGLIKDIVWGEFTFPHSFLQSIKVESTFLVCIVVFACIALVIPSYLLVLGILSLFSKSSCDDETEAGALFPDIEEPDCNDKALVVMTFFAVLVCCVLISGMAISNEQAHTAAIDSNNVFSCACADVVSWMSTAARQLYHSLVPPIDLVLHAYEDDLKNVETLLGESIQQAVASESGIDLVFDSLADIITETEDLSAKISSLRDVSIKAGVLASAASDRIKDLVKQLETLKKYCTVKDMPLCDTLNSHSLEMKMKFDMILHEQQLLELRKLGVENLTRAISISRQEFRSIPSVVSAQTLIARQAVLKDIETRRQEVHNSAKIVNNIVRDLTARLHSMAKQIDRSLERIHKYEFGRWIIMLACILMFSLVMALILMAVVCGCGQAKNHAQRTLKVSTVLLCFISLLLWSVVSAIFLASGHAEVYVCHALWDSPQYETLTALFDRPSPLLSNREGIFDALFNNIDNVTMDISVKDVIRDCEKDRPAYVVFQLDKLLDVNKETSYFEWEELQADLSGLASAIDVGFLKTISFDFIKLLNEMLVVSGVDFAKYRMDYNVPMVGKDLPSLVDQLENVAAQVTDLTTAGRLETLTTRTQRLYINNIKPLEEMRADIVFKLTELELQLKPFRKKLNISLSHIHTAQYYIDNQGDVIAQKKVSTFVSRLISHAAGWRTHVLMSTGKHAAKCRPLFTVYSALRSLICSHYVASLHAWWVCGFLLGLIWCIAVTPLCVKLWRFYSRKIRTHETMILTSLGQQETPTTALCDGSNWNTPGPPPPPRSDSW</sequence>
<feature type="compositionally biased region" description="Polar residues" evidence="7">
    <location>
        <begin position="1074"/>
        <end position="1086"/>
    </location>
</feature>
<dbReference type="PANTHER" id="PTHR22730">
    <property type="entry name" value="PROMININ PROM PROTEIN"/>
    <property type="match status" value="1"/>
</dbReference>
<accession>A0A8R2M648</accession>
<comment type="similarity">
    <text evidence="2">Belongs to the prominin family.</text>
</comment>
<evidence type="ECO:0008006" key="12">
    <source>
        <dbReference type="Google" id="ProtNLM"/>
    </source>
</evidence>
<keyword evidence="4 8" id="KW-1133">Transmembrane helix</keyword>
<keyword evidence="3 8" id="KW-0812">Transmembrane</keyword>
<dbReference type="GO" id="GO:0016020">
    <property type="term" value="C:membrane"/>
    <property type="evidence" value="ECO:0007669"/>
    <property type="project" value="UniProtKB-SubCell"/>
</dbReference>
<feature type="transmembrane region" description="Helical" evidence="8">
    <location>
        <begin position="1026"/>
        <end position="1050"/>
    </location>
</feature>
<organism evidence="10 11">
    <name type="scientific">Bombyx mori</name>
    <name type="common">Silk moth</name>
    <dbReference type="NCBI Taxonomy" id="7091"/>
    <lineage>
        <taxon>Eukaryota</taxon>
        <taxon>Metazoa</taxon>
        <taxon>Ecdysozoa</taxon>
        <taxon>Arthropoda</taxon>
        <taxon>Hexapoda</taxon>
        <taxon>Insecta</taxon>
        <taxon>Pterygota</taxon>
        <taxon>Neoptera</taxon>
        <taxon>Endopterygota</taxon>
        <taxon>Lepidoptera</taxon>
        <taxon>Glossata</taxon>
        <taxon>Ditrysia</taxon>
        <taxon>Bombycoidea</taxon>
        <taxon>Bombycidae</taxon>
        <taxon>Bombycinae</taxon>
        <taxon>Bombyx</taxon>
    </lineage>
</organism>
<reference evidence="11" key="1">
    <citation type="journal article" date="2008" name="Insect Biochem. Mol. Biol.">
        <title>The genome of a lepidopteran model insect, the silkworm Bombyx mori.</title>
        <authorList>
            <consortium name="International Silkworm Genome Consortium"/>
        </authorList>
    </citation>
    <scope>NUCLEOTIDE SEQUENCE [LARGE SCALE GENOMIC DNA]</scope>
    <source>
        <strain evidence="11">p50T</strain>
    </source>
</reference>
<protein>
    <recommendedName>
        <fullName evidence="12">Prominin-1-A</fullName>
    </recommendedName>
</protein>
<feature type="transmembrane region" description="Helical" evidence="8">
    <location>
        <begin position="402"/>
        <end position="423"/>
    </location>
</feature>
<dbReference type="AlphaFoldDB" id="A0A8R2M648"/>
<evidence type="ECO:0000256" key="5">
    <source>
        <dbReference type="ARBA" id="ARBA00023136"/>
    </source>
</evidence>
<feature type="signal peptide" evidence="9">
    <location>
        <begin position="1"/>
        <end position="17"/>
    </location>
</feature>
<dbReference type="InterPro" id="IPR008795">
    <property type="entry name" value="Prominin"/>
</dbReference>
<dbReference type="PANTHER" id="PTHR22730:SF1">
    <property type="entry name" value="PROMININ-LIKE PROTEIN"/>
    <property type="match status" value="1"/>
</dbReference>
<name>A0A8R2M648_BOMMO</name>
<feature type="chain" id="PRO_5035746026" description="Prominin-1-A" evidence="9">
    <location>
        <begin position="18"/>
        <end position="1098"/>
    </location>
</feature>